<reference evidence="3" key="2">
    <citation type="submission" date="2014-07" db="EMBL/GenBank/DDBJ databases">
        <title>Genome sequence of Mangrovimonas yunxiaonensis.</title>
        <authorList>
            <person name="Li Y."/>
            <person name="Zheng T."/>
        </authorList>
    </citation>
    <scope>NUCLEOTIDE SEQUENCE [LARGE SCALE GENOMIC DNA]</scope>
    <source>
        <strain evidence="3">LY01</strain>
    </source>
</reference>
<dbReference type="RefSeq" id="WP_036118572.1">
    <property type="nucleotide sequence ID" value="NZ_BMET01000002.1"/>
</dbReference>
<evidence type="ECO:0000313" key="3">
    <source>
        <dbReference type="Proteomes" id="UP000028521"/>
    </source>
</evidence>
<protein>
    <submittedName>
        <fullName evidence="2">Uncharacterized protein</fullName>
    </submittedName>
</protein>
<feature type="transmembrane region" description="Helical" evidence="1">
    <location>
        <begin position="95"/>
        <end position="113"/>
    </location>
</feature>
<organism evidence="2 3">
    <name type="scientific">Mangrovimonas yunxiaonensis</name>
    <dbReference type="NCBI Taxonomy" id="1197477"/>
    <lineage>
        <taxon>Bacteria</taxon>
        <taxon>Pseudomonadati</taxon>
        <taxon>Bacteroidota</taxon>
        <taxon>Flavobacteriia</taxon>
        <taxon>Flavobacteriales</taxon>
        <taxon>Flavobacteriaceae</taxon>
        <taxon>Mangrovimonas</taxon>
    </lineage>
</organism>
<evidence type="ECO:0000313" key="2">
    <source>
        <dbReference type="EMBL" id="KFB02436.1"/>
    </source>
</evidence>
<feature type="transmembrane region" description="Helical" evidence="1">
    <location>
        <begin position="61"/>
        <end position="83"/>
    </location>
</feature>
<keyword evidence="3" id="KW-1185">Reference proteome</keyword>
<sequence>MFLSHLVFTLSAIGFILFIIRSKNQEPFEKFLTFFSFLFFSSSGVWLYLDYYSDLPSVILDYYGVVNENLALLTPIFCASLFGKSISTSGILKRFGFIFLVGFSFAFVHYMIARDDSNSLIFFNTNKNILINASLQIVYNLTLFGLFLYYLNKIDITKGNELFDGVYKRAFSILFIVYYILDTLFFIWLFFVLNKMSGIKTLYHLTHVFNLIMCLLIITLAIYTNWLSLITRFKRQWQPEIVEVPIETNDQEVWYLQDDQGKVKNWNDFKVFYAEDHKELILSIEQLDFLTKTERLYAALQPFNLSHKDLAAKFNVSLRTIETNFYRLRVKLRKHDHSEDFPYKYRAK</sequence>
<dbReference type="Proteomes" id="UP000028521">
    <property type="component" value="Unassembled WGS sequence"/>
</dbReference>
<feature type="transmembrane region" description="Helical" evidence="1">
    <location>
        <begin position="133"/>
        <end position="151"/>
    </location>
</feature>
<feature type="transmembrane region" description="Helical" evidence="1">
    <location>
        <begin position="171"/>
        <end position="193"/>
    </location>
</feature>
<dbReference type="AlphaFoldDB" id="A0A084TP00"/>
<dbReference type="InterPro" id="IPR016032">
    <property type="entry name" value="Sig_transdc_resp-reg_C-effctor"/>
</dbReference>
<feature type="transmembrane region" description="Helical" evidence="1">
    <location>
        <begin position="205"/>
        <end position="226"/>
    </location>
</feature>
<gene>
    <name evidence="2" type="ORF">IA57_02040</name>
</gene>
<comment type="caution">
    <text evidence="2">The sequence shown here is derived from an EMBL/GenBank/DDBJ whole genome shotgun (WGS) entry which is preliminary data.</text>
</comment>
<feature type="transmembrane region" description="Helical" evidence="1">
    <location>
        <begin position="6"/>
        <end position="22"/>
    </location>
</feature>
<dbReference type="SUPFAM" id="SSF46894">
    <property type="entry name" value="C-terminal effector domain of the bipartite response regulators"/>
    <property type="match status" value="1"/>
</dbReference>
<dbReference type="OrthoDB" id="1090267at2"/>
<keyword evidence="1" id="KW-0472">Membrane</keyword>
<dbReference type="EMBL" id="JPFK01000002">
    <property type="protein sequence ID" value="KFB02436.1"/>
    <property type="molecule type" value="Genomic_DNA"/>
</dbReference>
<keyword evidence="1" id="KW-1133">Transmembrane helix</keyword>
<name>A0A084TP00_9FLAO</name>
<dbReference type="GO" id="GO:0003677">
    <property type="term" value="F:DNA binding"/>
    <property type="evidence" value="ECO:0007669"/>
    <property type="project" value="InterPro"/>
</dbReference>
<dbReference type="STRING" id="1197477.IA57_02040"/>
<reference evidence="2 3" key="1">
    <citation type="journal article" date="2014" name="Genome Announc.">
        <title>Draft Genome Sequence of the Algicidal Bacterium Mangrovimonas yunxiaonensis Strain LY01.</title>
        <authorList>
            <person name="Li Y."/>
            <person name="Zhu H."/>
            <person name="Li C."/>
            <person name="Zhang H."/>
            <person name="Chen Z."/>
            <person name="Zheng W."/>
            <person name="Xu H."/>
            <person name="Zheng T."/>
        </authorList>
    </citation>
    <scope>NUCLEOTIDE SEQUENCE [LARGE SCALE GENOMIC DNA]</scope>
    <source>
        <strain evidence="2 3">LY01</strain>
    </source>
</reference>
<keyword evidence="1" id="KW-0812">Transmembrane</keyword>
<accession>A0A084TP00</accession>
<feature type="transmembrane region" description="Helical" evidence="1">
    <location>
        <begin position="31"/>
        <end position="49"/>
    </location>
</feature>
<proteinExistence type="predicted"/>
<evidence type="ECO:0000256" key="1">
    <source>
        <dbReference type="SAM" id="Phobius"/>
    </source>
</evidence>
<dbReference type="GO" id="GO:0006355">
    <property type="term" value="P:regulation of DNA-templated transcription"/>
    <property type="evidence" value="ECO:0007669"/>
    <property type="project" value="InterPro"/>
</dbReference>